<dbReference type="EMBL" id="WDFR01000004">
    <property type="protein sequence ID" value="KAB6029252.1"/>
    <property type="molecule type" value="Genomic_DNA"/>
</dbReference>
<accession>A0A6I0VA01</accession>
<dbReference type="Proteomes" id="UP000437631">
    <property type="component" value="Unassembled WGS sequence"/>
</dbReference>
<proteinExistence type="predicted"/>
<evidence type="ECO:0000313" key="3">
    <source>
        <dbReference type="EMBL" id="KAB6029252.1"/>
    </source>
</evidence>
<evidence type="ECO:0000313" key="2">
    <source>
        <dbReference type="EMBL" id="KAB5747036.1"/>
    </source>
</evidence>
<dbReference type="Pfam" id="PF00535">
    <property type="entry name" value="Glycos_transf_2"/>
    <property type="match status" value="1"/>
</dbReference>
<dbReference type="Gene3D" id="3.90.550.10">
    <property type="entry name" value="Spore Coat Polysaccharide Biosynthesis Protein SpsA, Chain A"/>
    <property type="match status" value="1"/>
</dbReference>
<dbReference type="AlphaFoldDB" id="A0A6I0VA01"/>
<keyword evidence="3" id="KW-0808">Transferase</keyword>
<dbReference type="SUPFAM" id="SSF53448">
    <property type="entry name" value="Nucleotide-diphospho-sugar transferases"/>
    <property type="match status" value="1"/>
</dbReference>
<protein>
    <submittedName>
        <fullName evidence="3">Glycosyltransferase</fullName>
    </submittedName>
</protein>
<reference evidence="4 5" key="1">
    <citation type="journal article" date="2019" name="Nat. Med.">
        <title>A library of human gut bacterial isolates paired with longitudinal multiomics data enables mechanistic microbiome research.</title>
        <authorList>
            <person name="Poyet M."/>
            <person name="Groussin M."/>
            <person name="Gibbons S.M."/>
            <person name="Avila-Pacheco J."/>
            <person name="Jiang X."/>
            <person name="Kearney S.M."/>
            <person name="Perrotta A.R."/>
            <person name="Berdy B."/>
            <person name="Zhao S."/>
            <person name="Lieberman T.D."/>
            <person name="Swanson P.K."/>
            <person name="Smith M."/>
            <person name="Roesemann S."/>
            <person name="Alexander J.E."/>
            <person name="Rich S.A."/>
            <person name="Livny J."/>
            <person name="Vlamakis H."/>
            <person name="Clish C."/>
            <person name="Bullock K."/>
            <person name="Deik A."/>
            <person name="Scott J."/>
            <person name="Pierce K.A."/>
            <person name="Xavier R.J."/>
            <person name="Alm E.J."/>
        </authorList>
    </citation>
    <scope>NUCLEOTIDE SEQUENCE [LARGE SCALE GENOMIC DNA]</scope>
    <source>
        <strain evidence="2 4">BIOML-A190</strain>
        <strain evidence="3 5">BIOML-A26</strain>
    </source>
</reference>
<evidence type="ECO:0000313" key="5">
    <source>
        <dbReference type="Proteomes" id="UP000470926"/>
    </source>
</evidence>
<name>A0A6I0VA01_BIFAD</name>
<comment type="caution">
    <text evidence="3">The sequence shown here is derived from an EMBL/GenBank/DDBJ whole genome shotgun (WGS) entry which is preliminary data.</text>
</comment>
<dbReference type="Proteomes" id="UP000470926">
    <property type="component" value="Unassembled WGS sequence"/>
</dbReference>
<dbReference type="CDD" id="cd00761">
    <property type="entry name" value="Glyco_tranf_GTA_type"/>
    <property type="match status" value="1"/>
</dbReference>
<sequence length="383" mass="44502">MRYRNMKLDNNGPLVSVVIPAYNVAEYINQTIASVREQSYKNWELIVVDDGSTDRTLEVIAESVKQIRQHVVVHHQENGGLSAARNSGVKLATGEYVYFLDSDDLLPQNALLRFVELSYQNALDVLSFSAVNFADDSYAMGDEESTKRRIEEYDEYYDRINNQICVSSGEDAFISMVNSNHFVPSAPLSFYRKTLVEKTPFYKGILFEDNLFMTQILLKARRVGIINEKLYKRRIRSGSIMHNDAHDYIRRFASHFVISEELRKMLGDCSNHVYEALESIYSRFVALSMDDYCKLLQRNQIDLLNLNQYELCRDSLVQYQVFYKTQLANMHVKSEELHAENMSLKQDNSFLEKETQRIKDSWTYKIGLVITALPRWAKHQITK</sequence>
<gene>
    <name evidence="3" type="ORF">GA542_08555</name>
    <name evidence="2" type="ORF">GA752_05515</name>
</gene>
<dbReference type="EMBL" id="WDLT01000004">
    <property type="protein sequence ID" value="KAB5747036.1"/>
    <property type="molecule type" value="Genomic_DNA"/>
</dbReference>
<dbReference type="GO" id="GO:0016758">
    <property type="term" value="F:hexosyltransferase activity"/>
    <property type="evidence" value="ECO:0007669"/>
    <property type="project" value="UniProtKB-ARBA"/>
</dbReference>
<evidence type="ECO:0000259" key="1">
    <source>
        <dbReference type="Pfam" id="PF00535"/>
    </source>
</evidence>
<dbReference type="PANTHER" id="PTHR22916:SF3">
    <property type="entry name" value="UDP-GLCNAC:BETAGAL BETA-1,3-N-ACETYLGLUCOSAMINYLTRANSFERASE-LIKE PROTEIN 1"/>
    <property type="match status" value="1"/>
</dbReference>
<dbReference type="InterPro" id="IPR029044">
    <property type="entry name" value="Nucleotide-diphossugar_trans"/>
</dbReference>
<feature type="domain" description="Glycosyltransferase 2-like" evidence="1">
    <location>
        <begin position="16"/>
        <end position="146"/>
    </location>
</feature>
<evidence type="ECO:0000313" key="4">
    <source>
        <dbReference type="Proteomes" id="UP000437631"/>
    </source>
</evidence>
<dbReference type="PANTHER" id="PTHR22916">
    <property type="entry name" value="GLYCOSYLTRANSFERASE"/>
    <property type="match status" value="1"/>
</dbReference>
<dbReference type="InterPro" id="IPR001173">
    <property type="entry name" value="Glyco_trans_2-like"/>
</dbReference>
<organism evidence="3 5">
    <name type="scientific">Bifidobacterium adolescentis</name>
    <dbReference type="NCBI Taxonomy" id="1680"/>
    <lineage>
        <taxon>Bacteria</taxon>
        <taxon>Bacillati</taxon>
        <taxon>Actinomycetota</taxon>
        <taxon>Actinomycetes</taxon>
        <taxon>Bifidobacteriales</taxon>
        <taxon>Bifidobacteriaceae</taxon>
        <taxon>Bifidobacterium</taxon>
    </lineage>
</organism>